<dbReference type="RefSeq" id="XP_014158963.1">
    <property type="nucleotide sequence ID" value="XM_014303488.1"/>
</dbReference>
<dbReference type="InterPro" id="IPR036396">
    <property type="entry name" value="Cyt_P450_sf"/>
</dbReference>
<dbReference type="InterPro" id="IPR017972">
    <property type="entry name" value="Cyt_P450_CS"/>
</dbReference>
<evidence type="ECO:0008006" key="9">
    <source>
        <dbReference type="Google" id="ProtNLM"/>
    </source>
</evidence>
<accession>A0A0L0G867</accession>
<dbReference type="PROSITE" id="PS00086">
    <property type="entry name" value="CYTOCHROME_P450"/>
    <property type="match status" value="1"/>
</dbReference>
<dbReference type="Gene3D" id="1.10.630.10">
    <property type="entry name" value="Cytochrome P450"/>
    <property type="match status" value="1"/>
</dbReference>
<dbReference type="AlphaFoldDB" id="A0A0L0G867"/>
<comment type="similarity">
    <text evidence="1 6">Belongs to the cytochrome P450 family.</text>
</comment>
<protein>
    <recommendedName>
        <fullName evidence="9">Cytochrome P450</fullName>
    </recommendedName>
</protein>
<dbReference type="Pfam" id="PF00067">
    <property type="entry name" value="p450"/>
    <property type="match status" value="1"/>
</dbReference>
<dbReference type="GeneID" id="25903258"/>
<dbReference type="Proteomes" id="UP000054560">
    <property type="component" value="Unassembled WGS sequence"/>
</dbReference>
<dbReference type="GO" id="GO:0004497">
    <property type="term" value="F:monooxygenase activity"/>
    <property type="evidence" value="ECO:0007669"/>
    <property type="project" value="UniProtKB-KW"/>
</dbReference>
<evidence type="ECO:0000256" key="5">
    <source>
        <dbReference type="PIRSR" id="PIRSR602403-1"/>
    </source>
</evidence>
<dbReference type="InterPro" id="IPR001128">
    <property type="entry name" value="Cyt_P450"/>
</dbReference>
<evidence type="ECO:0000256" key="4">
    <source>
        <dbReference type="ARBA" id="ARBA00023004"/>
    </source>
</evidence>
<evidence type="ECO:0000256" key="1">
    <source>
        <dbReference type="ARBA" id="ARBA00010617"/>
    </source>
</evidence>
<dbReference type="PRINTS" id="PR00385">
    <property type="entry name" value="P450"/>
</dbReference>
<dbReference type="GO" id="GO:0005506">
    <property type="term" value="F:iron ion binding"/>
    <property type="evidence" value="ECO:0007669"/>
    <property type="project" value="InterPro"/>
</dbReference>
<keyword evidence="2 5" id="KW-0479">Metal-binding</keyword>
<dbReference type="PANTHER" id="PTHR24296">
    <property type="entry name" value="CYTOCHROME P450"/>
    <property type="match status" value="1"/>
</dbReference>
<gene>
    <name evidence="7" type="ORF">SARC_02754</name>
</gene>
<organism evidence="7 8">
    <name type="scientific">Sphaeroforma arctica JP610</name>
    <dbReference type="NCBI Taxonomy" id="667725"/>
    <lineage>
        <taxon>Eukaryota</taxon>
        <taxon>Ichthyosporea</taxon>
        <taxon>Ichthyophonida</taxon>
        <taxon>Sphaeroforma</taxon>
    </lineage>
</organism>
<sequence length="198" mass="22305">MSVVQIISVFSSQTVAEIDTPAAVTEIRTILEDTPASYESVKKLTYLKAVFFETLRLYPSVPKNVRMAYADDVLPGGIQVAKGDVILYAPYVMGRDEQIWEEPLEFKPERWIDDNGKWRERSAFEFTAFNAGPRLCLGKTMAVTEALVLLATVLPLYEMTPTSTDPPIQVGETLTLPMHSHTVHVAHRADDRTHMYEE</sequence>
<comment type="cofactor">
    <cofactor evidence="5">
        <name>heme</name>
        <dbReference type="ChEBI" id="CHEBI:30413"/>
    </cofactor>
</comment>
<keyword evidence="6" id="KW-0503">Monooxygenase</keyword>
<keyword evidence="3 6" id="KW-0560">Oxidoreductase</keyword>
<proteinExistence type="inferred from homology"/>
<keyword evidence="5 6" id="KW-0349">Heme</keyword>
<keyword evidence="8" id="KW-1185">Reference proteome</keyword>
<dbReference type="GO" id="GO:0016705">
    <property type="term" value="F:oxidoreductase activity, acting on paired donors, with incorporation or reduction of molecular oxygen"/>
    <property type="evidence" value="ECO:0007669"/>
    <property type="project" value="InterPro"/>
</dbReference>
<keyword evidence="4 5" id="KW-0408">Iron</keyword>
<evidence type="ECO:0000256" key="2">
    <source>
        <dbReference type="ARBA" id="ARBA00022723"/>
    </source>
</evidence>
<reference evidence="7 8" key="1">
    <citation type="submission" date="2011-02" db="EMBL/GenBank/DDBJ databases">
        <title>The Genome Sequence of Sphaeroforma arctica JP610.</title>
        <authorList>
            <consortium name="The Broad Institute Genome Sequencing Platform"/>
            <person name="Russ C."/>
            <person name="Cuomo C."/>
            <person name="Young S.K."/>
            <person name="Zeng Q."/>
            <person name="Gargeya S."/>
            <person name="Alvarado L."/>
            <person name="Berlin A."/>
            <person name="Chapman S.B."/>
            <person name="Chen Z."/>
            <person name="Freedman E."/>
            <person name="Gellesch M."/>
            <person name="Goldberg J."/>
            <person name="Griggs A."/>
            <person name="Gujja S."/>
            <person name="Heilman E."/>
            <person name="Heiman D."/>
            <person name="Howarth C."/>
            <person name="Mehta T."/>
            <person name="Neiman D."/>
            <person name="Pearson M."/>
            <person name="Roberts A."/>
            <person name="Saif S."/>
            <person name="Shea T."/>
            <person name="Shenoy N."/>
            <person name="Sisk P."/>
            <person name="Stolte C."/>
            <person name="Sykes S."/>
            <person name="White J."/>
            <person name="Yandava C."/>
            <person name="Burger G."/>
            <person name="Gray M.W."/>
            <person name="Holland P.W.H."/>
            <person name="King N."/>
            <person name="Lang F.B.F."/>
            <person name="Roger A.J."/>
            <person name="Ruiz-Trillo I."/>
            <person name="Haas B."/>
            <person name="Nusbaum C."/>
            <person name="Birren B."/>
        </authorList>
    </citation>
    <scope>NUCLEOTIDE SEQUENCE [LARGE SCALE GENOMIC DNA]</scope>
    <source>
        <strain evidence="7 8">JP610</strain>
    </source>
</reference>
<evidence type="ECO:0000313" key="7">
    <source>
        <dbReference type="EMBL" id="KNC85061.1"/>
    </source>
</evidence>
<dbReference type="SUPFAM" id="SSF48264">
    <property type="entry name" value="Cytochrome P450"/>
    <property type="match status" value="1"/>
</dbReference>
<evidence type="ECO:0000256" key="6">
    <source>
        <dbReference type="RuleBase" id="RU000461"/>
    </source>
</evidence>
<evidence type="ECO:0000256" key="3">
    <source>
        <dbReference type="ARBA" id="ARBA00023002"/>
    </source>
</evidence>
<dbReference type="PRINTS" id="PR00465">
    <property type="entry name" value="EP450IV"/>
</dbReference>
<evidence type="ECO:0000313" key="8">
    <source>
        <dbReference type="Proteomes" id="UP000054560"/>
    </source>
</evidence>
<dbReference type="eggNOG" id="KOG0157">
    <property type="taxonomic scope" value="Eukaryota"/>
</dbReference>
<dbReference type="InterPro" id="IPR002403">
    <property type="entry name" value="Cyt_P450_E_grp-IV"/>
</dbReference>
<dbReference type="STRING" id="667725.A0A0L0G867"/>
<feature type="binding site" description="axial binding residue" evidence="5">
    <location>
        <position position="136"/>
    </location>
    <ligand>
        <name>heme</name>
        <dbReference type="ChEBI" id="CHEBI:30413"/>
    </ligand>
    <ligandPart>
        <name>Fe</name>
        <dbReference type="ChEBI" id="CHEBI:18248"/>
    </ligandPart>
</feature>
<dbReference type="EMBL" id="KQ241723">
    <property type="protein sequence ID" value="KNC85061.1"/>
    <property type="molecule type" value="Genomic_DNA"/>
</dbReference>
<dbReference type="GO" id="GO:0020037">
    <property type="term" value="F:heme binding"/>
    <property type="evidence" value="ECO:0007669"/>
    <property type="project" value="InterPro"/>
</dbReference>
<name>A0A0L0G867_9EUKA</name>
<dbReference type="OrthoDB" id="1470350at2759"/>
<dbReference type="GO" id="GO:0006629">
    <property type="term" value="P:lipid metabolic process"/>
    <property type="evidence" value="ECO:0007669"/>
    <property type="project" value="UniProtKB-ARBA"/>
</dbReference>